<dbReference type="SMART" id="SM00028">
    <property type="entry name" value="TPR"/>
    <property type="match status" value="6"/>
</dbReference>
<evidence type="ECO:0000313" key="2">
    <source>
        <dbReference type="EMBL" id="AUX45111.1"/>
    </source>
</evidence>
<dbReference type="AlphaFoldDB" id="A0A2L0F0P4"/>
<dbReference type="InterPro" id="IPR019734">
    <property type="entry name" value="TPR_rpt"/>
</dbReference>
<dbReference type="EMBL" id="CP012673">
    <property type="protein sequence ID" value="AUX45111.1"/>
    <property type="molecule type" value="Genomic_DNA"/>
</dbReference>
<sequence length="715" mass="75888">MLRIRSTSGDRKTAVLRAPVRSPLSVPVALSVLSQGAWGTDEPPAAEVQWAYALVAALGYLPPAIEIASATLRRTAMSCEAYLRRNATRLDPGGTEEDVVGVVLADALMSLGEDAPGMVHALAVLPAADVPLEVVAAAAGKPAPSAARPLQALVHGRLVSFQQDSQTYHLSPVVRAAARKAAAGDEARWDALHRGAADAMQALFFWTAAVEGRPAATMRRRVAAELFAALDTAPFRDARRGAEVLARVLVDACTVLDLGLAAEVQQRLLEEAARLSGEALPALHARALAALAALERARRAASELAGKRRGLLGALRVSSSARDRGRPGHRDVLRKAVRASAQRAASRHAPPATATATAPAEEDGLRGAKELLSRGAQRCREGAQGAAAAHYGEALALFEAAGDGRGQAHALLLRGDLRRRQGQLADAARDHERALSLFRAAADRIGEALGLFARAALRLDQADAEGAASDYGCSLMLLRASRDRVGEVNVLKARGDLCFREGDLAGAARDYDRALYILEGVEERVLSQLRLPAGIREERRGASACASSRREILPELELLAALGCEQTHARTWQARGDLRLRERQTALAARDYGNAILLYREGGDRRGEAAALKIRGDLRRQRGALPGAQRDYDDALHLLEALGDGAGQAAVLKARGDLRCERGDIAGAALDYTRALALFDATGDPAGQTSVKHVLAGISRRDEDPPRPARAAVPR</sequence>
<evidence type="ECO:0000256" key="1">
    <source>
        <dbReference type="SAM" id="MobiDB-lite"/>
    </source>
</evidence>
<evidence type="ECO:0000313" key="3">
    <source>
        <dbReference type="Proteomes" id="UP000238348"/>
    </source>
</evidence>
<feature type="compositionally biased region" description="Low complexity" evidence="1">
    <location>
        <begin position="338"/>
        <end position="359"/>
    </location>
</feature>
<protein>
    <recommendedName>
        <fullName evidence="4">MalT-like TPR region domain-containing protein</fullName>
    </recommendedName>
</protein>
<dbReference type="Gene3D" id="1.25.40.10">
    <property type="entry name" value="Tetratricopeptide repeat domain"/>
    <property type="match status" value="2"/>
</dbReference>
<accession>A0A2L0F0P4</accession>
<dbReference type="Proteomes" id="UP000238348">
    <property type="component" value="Chromosome"/>
</dbReference>
<name>A0A2L0F0P4_SORCE</name>
<proteinExistence type="predicted"/>
<gene>
    <name evidence="2" type="ORF">SOCE26_065920</name>
</gene>
<evidence type="ECO:0008006" key="4">
    <source>
        <dbReference type="Google" id="ProtNLM"/>
    </source>
</evidence>
<reference evidence="2 3" key="1">
    <citation type="submission" date="2015-09" db="EMBL/GenBank/DDBJ databases">
        <title>Sorangium comparison.</title>
        <authorList>
            <person name="Zaburannyi N."/>
            <person name="Bunk B."/>
            <person name="Overmann J."/>
            <person name="Mueller R."/>
        </authorList>
    </citation>
    <scope>NUCLEOTIDE SEQUENCE [LARGE SCALE GENOMIC DNA]</scope>
    <source>
        <strain evidence="2 3">So ce26</strain>
    </source>
</reference>
<dbReference type="InterPro" id="IPR011990">
    <property type="entry name" value="TPR-like_helical_dom_sf"/>
</dbReference>
<feature type="region of interest" description="Disordered" evidence="1">
    <location>
        <begin position="336"/>
        <end position="364"/>
    </location>
</feature>
<dbReference type="PANTHER" id="PTHR10098">
    <property type="entry name" value="RAPSYN-RELATED"/>
    <property type="match status" value="1"/>
</dbReference>
<dbReference type="SUPFAM" id="SSF48452">
    <property type="entry name" value="TPR-like"/>
    <property type="match status" value="2"/>
</dbReference>
<organism evidence="2 3">
    <name type="scientific">Sorangium cellulosum</name>
    <name type="common">Polyangium cellulosum</name>
    <dbReference type="NCBI Taxonomy" id="56"/>
    <lineage>
        <taxon>Bacteria</taxon>
        <taxon>Pseudomonadati</taxon>
        <taxon>Myxococcota</taxon>
        <taxon>Polyangia</taxon>
        <taxon>Polyangiales</taxon>
        <taxon>Polyangiaceae</taxon>
        <taxon>Sorangium</taxon>
    </lineage>
</organism>